<keyword evidence="3" id="KW-1185">Reference proteome</keyword>
<sequence length="415" mass="49128">MKQISTVIVIMLIIFSCSTKSKKEDLEKIERLEKEITNQKYQIQDRKVIIEKLKKANNESLEQVKESVTKLKRERDSISKLYKIARGIDATVSNMNSEYAKVLNYKITSDDKYWKRGAYYTSEKKGEYLYNVRTSIINNHLRFYFMGVQQPFDIKNPVGTIYELDENKKLHVIDTINLLPKINSDSEYQLSLDKETHLQEFMLLQMDNLIVKDGRLYYYKINELDKTYFYQKPEKEFYEYLIGTKTAPRKINTTVFSNTIVESSLSIYAISPDKTKVVDYWGEELNFFNISDWKNDSQIIFSGGNLSNNLSKIDFDLKQFFKYYDDDLYGDPDHDKDVLLFGGVCWHTRKNILYFDNSGMMFRCIWQIDFDKNKVTKIVPEHEAIHPYFFEIKTNEYVAYVEKNKIMICESPDNN</sequence>
<dbReference type="RefSeq" id="WP_095073720.1">
    <property type="nucleotide sequence ID" value="NZ_LT899436.1"/>
</dbReference>
<protein>
    <recommendedName>
        <fullName evidence="4">Lipoprotein</fullName>
    </recommendedName>
</protein>
<dbReference type="AlphaFoldDB" id="A0A238UCT0"/>
<evidence type="ECO:0000256" key="1">
    <source>
        <dbReference type="SAM" id="Coils"/>
    </source>
</evidence>
<accession>A0A238UCT0</accession>
<dbReference type="EMBL" id="LT899436">
    <property type="protein sequence ID" value="SNR16865.1"/>
    <property type="molecule type" value="Genomic_DNA"/>
</dbReference>
<organism evidence="2 3">
    <name type="scientific">Tenacibaculum jejuense</name>
    <dbReference type="NCBI Taxonomy" id="584609"/>
    <lineage>
        <taxon>Bacteria</taxon>
        <taxon>Pseudomonadati</taxon>
        <taxon>Bacteroidota</taxon>
        <taxon>Flavobacteriia</taxon>
        <taxon>Flavobacteriales</taxon>
        <taxon>Flavobacteriaceae</taxon>
        <taxon>Tenacibaculum</taxon>
    </lineage>
</organism>
<proteinExistence type="predicted"/>
<evidence type="ECO:0000313" key="3">
    <source>
        <dbReference type="Proteomes" id="UP000215214"/>
    </source>
</evidence>
<evidence type="ECO:0000313" key="2">
    <source>
        <dbReference type="EMBL" id="SNR16865.1"/>
    </source>
</evidence>
<dbReference type="PROSITE" id="PS51257">
    <property type="entry name" value="PROKAR_LIPOPROTEIN"/>
    <property type="match status" value="1"/>
</dbReference>
<dbReference type="OrthoDB" id="1421642at2"/>
<evidence type="ECO:0008006" key="4">
    <source>
        <dbReference type="Google" id="ProtNLM"/>
    </source>
</evidence>
<name>A0A238UCT0_9FLAO</name>
<dbReference type="KEGG" id="tje:TJEJU_3213"/>
<feature type="coiled-coil region" evidence="1">
    <location>
        <begin position="22"/>
        <end position="81"/>
    </location>
</feature>
<keyword evidence="1" id="KW-0175">Coiled coil</keyword>
<dbReference type="Proteomes" id="UP000215214">
    <property type="component" value="Chromosome TJEJU"/>
</dbReference>
<dbReference type="SUPFAM" id="SSF82171">
    <property type="entry name" value="DPP6 N-terminal domain-like"/>
    <property type="match status" value="1"/>
</dbReference>
<gene>
    <name evidence="2" type="ORF">TJEJU_3213</name>
</gene>
<reference evidence="2 3" key="1">
    <citation type="submission" date="2017-07" db="EMBL/GenBank/DDBJ databases">
        <authorList>
            <person name="Sun Z.S."/>
            <person name="Albrecht U."/>
            <person name="Echele G."/>
            <person name="Lee C.C."/>
        </authorList>
    </citation>
    <scope>NUCLEOTIDE SEQUENCE [LARGE SCALE GENOMIC DNA]</scope>
    <source>
        <strain evidence="3">type strain: KCTC 22618</strain>
    </source>
</reference>